<feature type="region of interest" description="Disordered" evidence="2">
    <location>
        <begin position="81"/>
        <end position="128"/>
    </location>
</feature>
<gene>
    <name evidence="4" type="ORF">CEUSTIGMA_g1090.t1</name>
</gene>
<dbReference type="EMBL" id="BEGY01000004">
    <property type="protein sequence ID" value="GAX73639.1"/>
    <property type="molecule type" value="Genomic_DNA"/>
</dbReference>
<feature type="domain" description="K Homology" evidence="3">
    <location>
        <begin position="224"/>
        <end position="293"/>
    </location>
</feature>
<feature type="compositionally biased region" description="Polar residues" evidence="2">
    <location>
        <begin position="508"/>
        <end position="521"/>
    </location>
</feature>
<feature type="region of interest" description="Disordered" evidence="2">
    <location>
        <begin position="339"/>
        <end position="363"/>
    </location>
</feature>
<dbReference type="SMART" id="SM00322">
    <property type="entry name" value="KH"/>
    <property type="match status" value="1"/>
</dbReference>
<evidence type="ECO:0000313" key="5">
    <source>
        <dbReference type="Proteomes" id="UP000232323"/>
    </source>
</evidence>
<evidence type="ECO:0000313" key="4">
    <source>
        <dbReference type="EMBL" id="GAX73639.1"/>
    </source>
</evidence>
<sequence>MSCSMLSTNSQLSSTGTASCLTLSIDTNSRQAEQLSAAAAGRNRAQNLGNVVNCGGGVQSSKRLPADMDHELGQCLQQQMQVSDTRQGQQQQLQQDEHKPCALPSSTDLPNDKSEDSLSDRHSISNIAPGSTISQALGFIKRCKLAENRPILFHPEPGSSAGASSAGRDGTTSVPLGSCSRSSNGSAGSSNQAKWVQPSGPRKPGEGVENEEQGIIAADLNPAGAVLLRITLLAAGFVIGPSGSSVRDIMHLTGCDIKSWTDQKARRPCRVFVLEGVETEVVAAATIITAAVDRYKELCEGKCMGLTVGRSQKVMGVEFSYQPPPKSVVPYAAALKGHIPRPGASRGQGRDASAHAGAASAHAQHDIMAQTHLNQHSAAAAMAAAGMGGMYGYNVTSQAGTVGYPVIIPASSQGPANSPQQYNGAMQYLPNSPQQYNGTMQYLPNSPPSPYYGGPAHHYFGGGVMGGFVVPLSTVNHSPAARHQQHQQYQQYQYQQQVNERSAPHQHGIQSYDTHEGTYSTGGDDACVSRGLPSAAASHVAANLNESKKSWSLENAVATSGGGGSGGGHVMIPSSPIRYDGLGAMPIMNSRDVAEQPKDAGNDGKCG</sequence>
<reference evidence="4 5" key="1">
    <citation type="submission" date="2017-08" db="EMBL/GenBank/DDBJ databases">
        <title>Acidophilic green algal genome provides insights into adaptation to an acidic environment.</title>
        <authorList>
            <person name="Hirooka S."/>
            <person name="Hirose Y."/>
            <person name="Kanesaki Y."/>
            <person name="Higuchi S."/>
            <person name="Fujiwara T."/>
            <person name="Onuma R."/>
            <person name="Era A."/>
            <person name="Ohbayashi R."/>
            <person name="Uzuka A."/>
            <person name="Nozaki H."/>
            <person name="Yoshikawa H."/>
            <person name="Miyagishima S.Y."/>
        </authorList>
    </citation>
    <scope>NUCLEOTIDE SEQUENCE [LARGE SCALE GENOMIC DNA]</scope>
    <source>
        <strain evidence="4 5">NIES-2499</strain>
    </source>
</reference>
<proteinExistence type="predicted"/>
<dbReference type="InterPro" id="IPR004088">
    <property type="entry name" value="KH_dom_type_1"/>
</dbReference>
<feature type="compositionally biased region" description="Low complexity" evidence="2">
    <location>
        <begin position="177"/>
        <end position="190"/>
    </location>
</feature>
<feature type="region of interest" description="Disordered" evidence="2">
    <location>
        <begin position="154"/>
        <end position="210"/>
    </location>
</feature>
<accession>A0A250WSG9</accession>
<dbReference type="Pfam" id="PF00013">
    <property type="entry name" value="KH_1"/>
    <property type="match status" value="1"/>
</dbReference>
<dbReference type="Gene3D" id="3.30.1370.10">
    <property type="entry name" value="K Homology domain, type 1"/>
    <property type="match status" value="1"/>
</dbReference>
<feature type="region of interest" description="Disordered" evidence="2">
    <location>
        <begin position="499"/>
        <end position="521"/>
    </location>
</feature>
<dbReference type="STRING" id="1157962.A0A250WSG9"/>
<dbReference type="AlphaFoldDB" id="A0A250WSG9"/>
<feature type="compositionally biased region" description="Basic and acidic residues" evidence="2">
    <location>
        <begin position="110"/>
        <end position="123"/>
    </location>
</feature>
<dbReference type="InterPro" id="IPR036612">
    <property type="entry name" value="KH_dom_type_1_sf"/>
</dbReference>
<organism evidence="4 5">
    <name type="scientific">Chlamydomonas eustigma</name>
    <dbReference type="NCBI Taxonomy" id="1157962"/>
    <lineage>
        <taxon>Eukaryota</taxon>
        <taxon>Viridiplantae</taxon>
        <taxon>Chlorophyta</taxon>
        <taxon>core chlorophytes</taxon>
        <taxon>Chlorophyceae</taxon>
        <taxon>CS clade</taxon>
        <taxon>Chlamydomonadales</taxon>
        <taxon>Chlamydomonadaceae</taxon>
        <taxon>Chlamydomonas</taxon>
    </lineage>
</organism>
<dbReference type="PROSITE" id="PS50084">
    <property type="entry name" value="KH_TYPE_1"/>
    <property type="match status" value="1"/>
</dbReference>
<evidence type="ECO:0000256" key="1">
    <source>
        <dbReference type="PROSITE-ProRule" id="PRU00117"/>
    </source>
</evidence>
<protein>
    <recommendedName>
        <fullName evidence="3">K Homology domain-containing protein</fullName>
    </recommendedName>
</protein>
<name>A0A250WSG9_9CHLO</name>
<comment type="caution">
    <text evidence="4">The sequence shown here is derived from an EMBL/GenBank/DDBJ whole genome shotgun (WGS) entry which is preliminary data.</text>
</comment>
<evidence type="ECO:0000259" key="3">
    <source>
        <dbReference type="SMART" id="SM00322"/>
    </source>
</evidence>
<dbReference type="Proteomes" id="UP000232323">
    <property type="component" value="Unassembled WGS sequence"/>
</dbReference>
<dbReference type="InterPro" id="IPR004087">
    <property type="entry name" value="KH_dom"/>
</dbReference>
<feature type="compositionally biased region" description="Low complexity" evidence="2">
    <location>
        <begin position="158"/>
        <end position="167"/>
    </location>
</feature>
<keyword evidence="5" id="KW-1185">Reference proteome</keyword>
<evidence type="ECO:0000256" key="2">
    <source>
        <dbReference type="SAM" id="MobiDB-lite"/>
    </source>
</evidence>
<dbReference type="SUPFAM" id="SSF54791">
    <property type="entry name" value="Eukaryotic type KH-domain (KH-domain type I)"/>
    <property type="match status" value="1"/>
</dbReference>
<keyword evidence="1" id="KW-0694">RNA-binding</keyword>
<dbReference type="OrthoDB" id="550454at2759"/>
<dbReference type="GO" id="GO:0003723">
    <property type="term" value="F:RNA binding"/>
    <property type="evidence" value="ECO:0007669"/>
    <property type="project" value="UniProtKB-UniRule"/>
</dbReference>